<dbReference type="PANTHER" id="PTHR21435">
    <property type="entry name" value="MITOCHONDRIAL IMPORT INNER MEMBRANE TRANSLOCASE SUBUNIT TIM29"/>
    <property type="match status" value="1"/>
</dbReference>
<dbReference type="InterPro" id="IPR019322">
    <property type="entry name" value="TIMM29"/>
</dbReference>
<dbReference type="Ensembl" id="ENSAMXT00000043676.1">
    <property type="protein sequence ID" value="ENSAMXP00000037452.1"/>
    <property type="gene ID" value="ENSAMXG00000036951.1"/>
</dbReference>
<dbReference type="AlphaFoldDB" id="A0A3B1J598"/>
<dbReference type="GO" id="GO:0045039">
    <property type="term" value="P:protein insertion into mitochondrial inner membrane"/>
    <property type="evidence" value="ECO:0007669"/>
    <property type="project" value="TreeGrafter"/>
</dbReference>
<dbReference type="KEGG" id="amex:103039662"/>
<dbReference type="GeneID" id="103039662"/>
<evidence type="ECO:0000313" key="2">
    <source>
        <dbReference type="Proteomes" id="UP000018467"/>
    </source>
</evidence>
<dbReference type="InParanoid" id="A0A3B1J598"/>
<dbReference type="STRING" id="7994.ENSAMXP00000037452"/>
<evidence type="ECO:0000313" key="1">
    <source>
        <dbReference type="Ensembl" id="ENSAMXP00000037452.1"/>
    </source>
</evidence>
<accession>A0A3B1J598</accession>
<dbReference type="Proteomes" id="UP000018467">
    <property type="component" value="Unassembled WGS sequence"/>
</dbReference>
<protein>
    <submittedName>
        <fullName evidence="1">Translocase of inner mitochondrial membrane 29</fullName>
    </submittedName>
</protein>
<dbReference type="Bgee" id="ENSAMXG00000036951">
    <property type="expression patterns" value="Expressed in liver and 14 other cell types or tissues"/>
</dbReference>
<dbReference type="CTD" id="90580"/>
<reference evidence="1" key="3">
    <citation type="submission" date="2025-08" db="UniProtKB">
        <authorList>
            <consortium name="Ensembl"/>
        </authorList>
    </citation>
    <scope>IDENTIFICATION</scope>
</reference>
<organism evidence="1 2">
    <name type="scientific">Astyanax mexicanus</name>
    <name type="common">Blind cave fish</name>
    <name type="synonym">Astyanax fasciatus mexicanus</name>
    <dbReference type="NCBI Taxonomy" id="7994"/>
    <lineage>
        <taxon>Eukaryota</taxon>
        <taxon>Metazoa</taxon>
        <taxon>Chordata</taxon>
        <taxon>Craniata</taxon>
        <taxon>Vertebrata</taxon>
        <taxon>Euteleostomi</taxon>
        <taxon>Actinopterygii</taxon>
        <taxon>Neopterygii</taxon>
        <taxon>Teleostei</taxon>
        <taxon>Ostariophysi</taxon>
        <taxon>Characiformes</taxon>
        <taxon>Characoidei</taxon>
        <taxon>Acestrorhamphidae</taxon>
        <taxon>Acestrorhamphinae</taxon>
        <taxon>Astyanax</taxon>
    </lineage>
</organism>
<sequence>MAASCVFRRLCSTAAEAQGKGSRWERLKSGRVGVWCRSLLGDYKEACREVVVGARERPFKASAYAVLLGGAYFCYRTNPDDTSFQTDLLETSNKLALLSPWIRSGMSDGHVQNLVRLRNEGRLRYLSLGVASVTYVVSYDPESSLYEAQCSALSVPWAELPGRMLDVGFAGRWWVLHQKMKDYDINEEEFKHLSPALVATAPPSVQETERNERLHRDSLKALVMEVEEETADGAVSVQKEGEIVAKG</sequence>
<dbReference type="GO" id="GO:0042721">
    <property type="term" value="C:TIM22 mitochondrial import inner membrane insertion complex"/>
    <property type="evidence" value="ECO:0007669"/>
    <property type="project" value="InterPro"/>
</dbReference>
<reference evidence="2" key="1">
    <citation type="submission" date="2013-03" db="EMBL/GenBank/DDBJ databases">
        <authorList>
            <person name="Jeffery W."/>
            <person name="Warren W."/>
            <person name="Wilson R.K."/>
        </authorList>
    </citation>
    <scope>NUCLEOTIDE SEQUENCE</scope>
    <source>
        <strain evidence="2">female</strain>
    </source>
</reference>
<dbReference type="RefSeq" id="XP_022527558.1">
    <property type="nucleotide sequence ID" value="XM_022671837.2"/>
</dbReference>
<reference evidence="2" key="2">
    <citation type="journal article" date="2014" name="Nat. Commun.">
        <title>The cavefish genome reveals candidate genes for eye loss.</title>
        <authorList>
            <person name="McGaugh S.E."/>
            <person name="Gross J.B."/>
            <person name="Aken B."/>
            <person name="Blin M."/>
            <person name="Borowsky R."/>
            <person name="Chalopin D."/>
            <person name="Hinaux H."/>
            <person name="Jeffery W.R."/>
            <person name="Keene A."/>
            <person name="Ma L."/>
            <person name="Minx P."/>
            <person name="Murphy D."/>
            <person name="O'Quin K.E."/>
            <person name="Retaux S."/>
            <person name="Rohner N."/>
            <person name="Searle S.M."/>
            <person name="Stahl B.A."/>
            <person name="Tabin C."/>
            <person name="Volff J.N."/>
            <person name="Yoshizawa M."/>
            <person name="Warren W.C."/>
        </authorList>
    </citation>
    <scope>NUCLEOTIDE SEQUENCE [LARGE SCALE GENOMIC DNA]</scope>
    <source>
        <strain evidence="2">female</strain>
    </source>
</reference>
<dbReference type="PANTHER" id="PTHR21435:SF1">
    <property type="entry name" value="MITOCHONDRIAL IMPORT INNER MEMBRANE TRANSLOCASE SUBUNIT TIM29"/>
    <property type="match status" value="1"/>
</dbReference>
<keyword evidence="2" id="KW-1185">Reference proteome</keyword>
<dbReference type="GeneTree" id="ENSGT00390000018541"/>
<dbReference type="Pfam" id="PF10171">
    <property type="entry name" value="Tim29"/>
    <property type="match status" value="1"/>
</dbReference>
<dbReference type="FunCoup" id="A0A3B1J598">
    <property type="interactions" value="1447"/>
</dbReference>
<name>A0A3B1J598_ASTMX</name>
<proteinExistence type="predicted"/>
<reference evidence="1" key="4">
    <citation type="submission" date="2025-09" db="UniProtKB">
        <authorList>
            <consortium name="Ensembl"/>
        </authorList>
    </citation>
    <scope>IDENTIFICATION</scope>
</reference>